<gene>
    <name evidence="1" type="ORF">M8C21_028247</name>
</gene>
<name>A0AAD5CWA2_AMBAR</name>
<dbReference type="AlphaFoldDB" id="A0AAD5CWA2"/>
<feature type="non-terminal residue" evidence="1">
    <location>
        <position position="1"/>
    </location>
</feature>
<evidence type="ECO:0000313" key="2">
    <source>
        <dbReference type="Proteomes" id="UP001206925"/>
    </source>
</evidence>
<proteinExistence type="predicted"/>
<keyword evidence="2" id="KW-1185">Reference proteome</keyword>
<comment type="caution">
    <text evidence="1">The sequence shown here is derived from an EMBL/GenBank/DDBJ whole genome shotgun (WGS) entry which is preliminary data.</text>
</comment>
<organism evidence="1 2">
    <name type="scientific">Ambrosia artemisiifolia</name>
    <name type="common">Common ragweed</name>
    <dbReference type="NCBI Taxonomy" id="4212"/>
    <lineage>
        <taxon>Eukaryota</taxon>
        <taxon>Viridiplantae</taxon>
        <taxon>Streptophyta</taxon>
        <taxon>Embryophyta</taxon>
        <taxon>Tracheophyta</taxon>
        <taxon>Spermatophyta</taxon>
        <taxon>Magnoliopsida</taxon>
        <taxon>eudicotyledons</taxon>
        <taxon>Gunneridae</taxon>
        <taxon>Pentapetalae</taxon>
        <taxon>asterids</taxon>
        <taxon>campanulids</taxon>
        <taxon>Asterales</taxon>
        <taxon>Asteraceae</taxon>
        <taxon>Asteroideae</taxon>
        <taxon>Heliantheae alliance</taxon>
        <taxon>Heliantheae</taxon>
        <taxon>Ambrosia</taxon>
    </lineage>
</organism>
<reference evidence="1" key="1">
    <citation type="submission" date="2022-06" db="EMBL/GenBank/DDBJ databases">
        <title>Uncovering the hologenomic basis of an extraordinary plant invasion.</title>
        <authorList>
            <person name="Bieker V.C."/>
            <person name="Martin M.D."/>
            <person name="Gilbert T."/>
            <person name="Hodgins K."/>
            <person name="Battlay P."/>
            <person name="Petersen B."/>
            <person name="Wilson J."/>
        </authorList>
    </citation>
    <scope>NUCLEOTIDE SEQUENCE</scope>
    <source>
        <strain evidence="1">AA19_3_7</strain>
        <tissue evidence="1">Leaf</tissue>
    </source>
</reference>
<evidence type="ECO:0000313" key="1">
    <source>
        <dbReference type="EMBL" id="KAI7749192.1"/>
    </source>
</evidence>
<accession>A0AAD5CWA2</accession>
<dbReference type="EMBL" id="JAMZMK010006396">
    <property type="protein sequence ID" value="KAI7749192.1"/>
    <property type="molecule type" value="Genomic_DNA"/>
</dbReference>
<protein>
    <submittedName>
        <fullName evidence="1">Uncharacterized protein</fullName>
    </submittedName>
</protein>
<dbReference type="Proteomes" id="UP001206925">
    <property type="component" value="Unassembled WGS sequence"/>
</dbReference>
<sequence length="66" mass="7128">EVCGGLGETSGVYPRLQGLGNYMMRLRPVASAMRNYSSAAKEIEREGKDITITGLSKMVGYALKVC</sequence>